<reference evidence="2" key="1">
    <citation type="journal article" date="2010" name="BMC Genomics">
        <title>An insight into the sialome of Glossina morsitans morsitans.</title>
        <authorList>
            <person name="Alves-Silva J."/>
            <person name="Ribeiro J.M."/>
            <person name="Van Den Abbeele J."/>
            <person name="Attardo G."/>
            <person name="Hao Z."/>
            <person name="Haines L.R."/>
            <person name="Soares M.B."/>
            <person name="Berriman M."/>
            <person name="Aksoy S."/>
            <person name="Lehane M.J."/>
        </authorList>
    </citation>
    <scope>NUCLEOTIDE SEQUENCE</scope>
    <source>
        <tissue evidence="2">Salivary gland</tissue>
    </source>
</reference>
<dbReference type="AlphaFoldDB" id="D3TSI6"/>
<protein>
    <submittedName>
        <fullName evidence="2">Hypothetical secreted peptide</fullName>
    </submittedName>
</protein>
<keyword evidence="1" id="KW-0732">Signal</keyword>
<feature type="signal peptide" evidence="1">
    <location>
        <begin position="1"/>
        <end position="30"/>
    </location>
</feature>
<feature type="chain" id="PRO_5003050796" evidence="1">
    <location>
        <begin position="31"/>
        <end position="51"/>
    </location>
</feature>
<proteinExistence type="evidence at transcript level"/>
<reference evidence="2" key="2">
    <citation type="submission" date="2010-01" db="EMBL/GenBank/DDBJ databases">
        <authorList>
            <consortium name="International Glossina Genome Initiative"/>
            <person name="da Silva J."/>
            <person name="Ribeiro J.M.C."/>
            <person name="Abbeele J.V."/>
            <person name="Attardo G."/>
            <person name="Hao Z."/>
            <person name="Haines L.R."/>
            <person name="Soares M.B."/>
            <person name="Berriman M."/>
            <person name="Aksoy S."/>
            <person name="Lehane M.J."/>
        </authorList>
    </citation>
    <scope>NUCLEOTIDE SEQUENCE</scope>
    <source>
        <tissue evidence="2">Salivary gland</tissue>
    </source>
</reference>
<accession>D3TSI6</accession>
<dbReference type="EMBL" id="EZ424388">
    <property type="protein sequence ID" value="ADD20664.1"/>
    <property type="molecule type" value="mRNA"/>
</dbReference>
<sequence>MSHMWVERRKNIRPHVLHFLYALLPALTFSSRSRSYNHNRYYCDSYCSVTH</sequence>
<organism evidence="2">
    <name type="scientific">Glossina morsitans morsitans</name>
    <name type="common">Savannah tsetse fly</name>
    <dbReference type="NCBI Taxonomy" id="37546"/>
    <lineage>
        <taxon>Eukaryota</taxon>
        <taxon>Metazoa</taxon>
        <taxon>Ecdysozoa</taxon>
        <taxon>Arthropoda</taxon>
        <taxon>Hexapoda</taxon>
        <taxon>Insecta</taxon>
        <taxon>Pterygota</taxon>
        <taxon>Neoptera</taxon>
        <taxon>Endopterygota</taxon>
        <taxon>Diptera</taxon>
        <taxon>Brachycera</taxon>
        <taxon>Muscomorpha</taxon>
        <taxon>Hippoboscoidea</taxon>
        <taxon>Glossinidae</taxon>
        <taxon>Glossina</taxon>
    </lineage>
</organism>
<evidence type="ECO:0000313" key="2">
    <source>
        <dbReference type="EMBL" id="ADD20664.1"/>
    </source>
</evidence>
<evidence type="ECO:0000256" key="1">
    <source>
        <dbReference type="SAM" id="SignalP"/>
    </source>
</evidence>
<name>D3TSI6_GLOMM</name>